<dbReference type="Gene3D" id="3.90.640.10">
    <property type="entry name" value="Actin, Chain A, domain 4"/>
    <property type="match status" value="1"/>
</dbReference>
<dbReference type="Proteomes" id="UP001275440">
    <property type="component" value="Unassembled WGS sequence"/>
</dbReference>
<feature type="compositionally biased region" description="Low complexity" evidence="4">
    <location>
        <begin position="506"/>
        <end position="517"/>
    </location>
</feature>
<dbReference type="Pfam" id="PF00012">
    <property type="entry name" value="HSP70"/>
    <property type="match status" value="1"/>
</dbReference>
<keyword evidence="6" id="KW-1185">Reference proteome</keyword>
<evidence type="ECO:0000256" key="2">
    <source>
        <dbReference type="ARBA" id="ARBA00022840"/>
    </source>
</evidence>
<keyword evidence="1" id="KW-0547">Nucleotide-binding</keyword>
<dbReference type="EMBL" id="WBMO01000001">
    <property type="protein sequence ID" value="MDV2474764.1"/>
    <property type="molecule type" value="Genomic_DNA"/>
</dbReference>
<evidence type="ECO:0000256" key="4">
    <source>
        <dbReference type="SAM" id="MobiDB-lite"/>
    </source>
</evidence>
<proteinExistence type="predicted"/>
<evidence type="ECO:0000256" key="3">
    <source>
        <dbReference type="ARBA" id="ARBA00023186"/>
    </source>
</evidence>
<dbReference type="InterPro" id="IPR013126">
    <property type="entry name" value="Hsp_70_fam"/>
</dbReference>
<evidence type="ECO:0000256" key="1">
    <source>
        <dbReference type="ARBA" id="ARBA00022741"/>
    </source>
</evidence>
<dbReference type="Gene3D" id="3.30.420.40">
    <property type="match status" value="2"/>
</dbReference>
<name>A0ABU3WL81_9NOCA</name>
<dbReference type="SUPFAM" id="SSF53067">
    <property type="entry name" value="Actin-like ATPase domain"/>
    <property type="match status" value="1"/>
</dbReference>
<dbReference type="PRINTS" id="PR01217">
    <property type="entry name" value="PRICHEXTENSN"/>
</dbReference>
<protein>
    <submittedName>
        <fullName evidence="5">Hsp70 family protein</fullName>
    </submittedName>
</protein>
<feature type="compositionally biased region" description="Pro residues" evidence="4">
    <location>
        <begin position="464"/>
        <end position="474"/>
    </location>
</feature>
<feature type="compositionally biased region" description="Low complexity" evidence="4">
    <location>
        <begin position="436"/>
        <end position="463"/>
    </location>
</feature>
<evidence type="ECO:0000313" key="6">
    <source>
        <dbReference type="Proteomes" id="UP001275440"/>
    </source>
</evidence>
<organism evidence="5 6">
    <name type="scientific">Rhodococcus zopfii</name>
    <dbReference type="NCBI Taxonomy" id="43772"/>
    <lineage>
        <taxon>Bacteria</taxon>
        <taxon>Bacillati</taxon>
        <taxon>Actinomycetota</taxon>
        <taxon>Actinomycetes</taxon>
        <taxon>Mycobacteriales</taxon>
        <taxon>Nocardiaceae</taxon>
        <taxon>Rhodococcus</taxon>
    </lineage>
</organism>
<keyword evidence="2" id="KW-0067">ATP-binding</keyword>
<gene>
    <name evidence="5" type="ORF">F8M49_03755</name>
</gene>
<evidence type="ECO:0000313" key="5">
    <source>
        <dbReference type="EMBL" id="MDV2474764.1"/>
    </source>
</evidence>
<keyword evidence="3" id="KW-0143">Chaperone</keyword>
<reference evidence="5 6" key="1">
    <citation type="submission" date="2019-10" db="EMBL/GenBank/DDBJ databases">
        <title>Draft Genome Assembly of Rhodococcus zopfii DSM44189.</title>
        <authorList>
            <person name="Sutton J.M."/>
            <person name="Akob D.M."/>
            <person name="Bushman T.J."/>
        </authorList>
    </citation>
    <scope>NUCLEOTIDE SEQUENCE [LARGE SCALE GENOMIC DNA]</scope>
    <source>
        <strain evidence="5 6">DSM 44189</strain>
    </source>
</reference>
<dbReference type="PANTHER" id="PTHR45639">
    <property type="entry name" value="HSC70CB, ISOFORM G-RELATED"/>
    <property type="match status" value="1"/>
</dbReference>
<sequence length="517" mass="52615">MRTSLGISTGASGVGSALVIDAPDGPITEYRELAAETHDPRDLGDLVFDAITLMTTQVADVPAPEVVTVAYRTTEQADSVRAAAIREGRLVRLIPETTAVVTYLHNTGLANTDGAIAVADVGASGMSVSVLDHADGTVLHADRTDALGGEKINSRLLEHVRRSTDGIRTRIPVDPALLSARCLGALETLTVDDTAHIEIGEAGPGVSVTVTRPEFDGLVVDLVEAAADFTARTCAAAPTAPQVLVLVGGASSFPALAAAVTAAFGGPAVTVDDPAAVAAHGAAYLDDDPHLDRYPLAGGTESGTSRPSGRTAGALVGALVAGALVAGYATEQIREPASTDRPVSPAGSSDSVLPTPPDTVAPDATVPTGTRIPSFDPVPTRVPSGRVTATTEHEASRTTVPPTTVPPTTMPETTQSLVPPTWTPNTENRDRDRPRPGSTTTRTPTPETTSPPATTPPATTTPATTPPAPTPPVTTTPEAPDPGTTTPEPPQAESVTPETVAPEHVAPGTPTATPTDG</sequence>
<feature type="compositionally biased region" description="Polar residues" evidence="4">
    <location>
        <begin position="415"/>
        <end position="426"/>
    </location>
</feature>
<comment type="caution">
    <text evidence="5">The sequence shown here is derived from an EMBL/GenBank/DDBJ whole genome shotgun (WGS) entry which is preliminary data.</text>
</comment>
<accession>A0ABU3WL81</accession>
<dbReference type="InterPro" id="IPR043129">
    <property type="entry name" value="ATPase_NBD"/>
</dbReference>
<feature type="region of interest" description="Disordered" evidence="4">
    <location>
        <begin position="333"/>
        <end position="517"/>
    </location>
</feature>